<name>A0AAE0KKK4_9PEZI</name>
<evidence type="ECO:0000256" key="1">
    <source>
        <dbReference type="SAM" id="Coils"/>
    </source>
</evidence>
<reference evidence="2" key="1">
    <citation type="journal article" date="2023" name="Mol. Phylogenet. Evol.">
        <title>Genome-scale phylogeny and comparative genomics of the fungal order Sordariales.</title>
        <authorList>
            <person name="Hensen N."/>
            <person name="Bonometti L."/>
            <person name="Westerberg I."/>
            <person name="Brannstrom I.O."/>
            <person name="Guillou S."/>
            <person name="Cros-Aarteil S."/>
            <person name="Calhoun S."/>
            <person name="Haridas S."/>
            <person name="Kuo A."/>
            <person name="Mondo S."/>
            <person name="Pangilinan J."/>
            <person name="Riley R."/>
            <person name="LaButti K."/>
            <person name="Andreopoulos B."/>
            <person name="Lipzen A."/>
            <person name="Chen C."/>
            <person name="Yan M."/>
            <person name="Daum C."/>
            <person name="Ng V."/>
            <person name="Clum A."/>
            <person name="Steindorff A."/>
            <person name="Ohm R.A."/>
            <person name="Martin F."/>
            <person name="Silar P."/>
            <person name="Natvig D.O."/>
            <person name="Lalanne C."/>
            <person name="Gautier V."/>
            <person name="Ament-Velasquez S.L."/>
            <person name="Kruys A."/>
            <person name="Hutchinson M.I."/>
            <person name="Powell A.J."/>
            <person name="Barry K."/>
            <person name="Miller A.N."/>
            <person name="Grigoriev I.V."/>
            <person name="Debuchy R."/>
            <person name="Gladieux P."/>
            <person name="Hiltunen Thoren M."/>
            <person name="Johannesson H."/>
        </authorList>
    </citation>
    <scope>NUCLEOTIDE SEQUENCE</scope>
    <source>
        <strain evidence="2">CBS 232.78</strain>
    </source>
</reference>
<evidence type="ECO:0000313" key="2">
    <source>
        <dbReference type="EMBL" id="KAK3377950.1"/>
    </source>
</evidence>
<dbReference type="AlphaFoldDB" id="A0AAE0KKK4"/>
<dbReference type="EMBL" id="JAULSW010000006">
    <property type="protein sequence ID" value="KAK3377950.1"/>
    <property type="molecule type" value="Genomic_DNA"/>
</dbReference>
<feature type="coiled-coil region" evidence="1">
    <location>
        <begin position="86"/>
        <end position="116"/>
    </location>
</feature>
<organism evidence="2 3">
    <name type="scientific">Podospora didyma</name>
    <dbReference type="NCBI Taxonomy" id="330526"/>
    <lineage>
        <taxon>Eukaryota</taxon>
        <taxon>Fungi</taxon>
        <taxon>Dikarya</taxon>
        <taxon>Ascomycota</taxon>
        <taxon>Pezizomycotina</taxon>
        <taxon>Sordariomycetes</taxon>
        <taxon>Sordariomycetidae</taxon>
        <taxon>Sordariales</taxon>
        <taxon>Podosporaceae</taxon>
        <taxon>Podospora</taxon>
    </lineage>
</organism>
<evidence type="ECO:0000313" key="3">
    <source>
        <dbReference type="Proteomes" id="UP001285441"/>
    </source>
</evidence>
<accession>A0AAE0KKK4</accession>
<reference evidence="2" key="2">
    <citation type="submission" date="2023-06" db="EMBL/GenBank/DDBJ databases">
        <authorList>
            <consortium name="Lawrence Berkeley National Laboratory"/>
            <person name="Haridas S."/>
            <person name="Hensen N."/>
            <person name="Bonometti L."/>
            <person name="Westerberg I."/>
            <person name="Brannstrom I.O."/>
            <person name="Guillou S."/>
            <person name="Cros-Aarteil S."/>
            <person name="Calhoun S."/>
            <person name="Kuo A."/>
            <person name="Mondo S."/>
            <person name="Pangilinan J."/>
            <person name="Riley R."/>
            <person name="LaButti K."/>
            <person name="Andreopoulos B."/>
            <person name="Lipzen A."/>
            <person name="Chen C."/>
            <person name="Yanf M."/>
            <person name="Daum C."/>
            <person name="Ng V."/>
            <person name="Clum A."/>
            <person name="Steindorff A."/>
            <person name="Ohm R."/>
            <person name="Martin F."/>
            <person name="Silar P."/>
            <person name="Natvig D."/>
            <person name="Lalanne C."/>
            <person name="Gautier V."/>
            <person name="Ament-velasquez S.L."/>
            <person name="Kruys A."/>
            <person name="Hutchinson M.I."/>
            <person name="Powell A.J."/>
            <person name="Barry K."/>
            <person name="Miller A.N."/>
            <person name="Grigoriev I.V."/>
            <person name="Debuchy R."/>
            <person name="Gladieux P."/>
            <person name="Thoren M.H."/>
            <person name="Johannesson H."/>
        </authorList>
    </citation>
    <scope>NUCLEOTIDE SEQUENCE</scope>
    <source>
        <strain evidence="2">CBS 232.78</strain>
    </source>
</reference>
<comment type="caution">
    <text evidence="2">The sequence shown here is derived from an EMBL/GenBank/DDBJ whole genome shotgun (WGS) entry which is preliminary data.</text>
</comment>
<dbReference type="PANTHER" id="PTHR35186:SF4">
    <property type="entry name" value="PRION-INHIBITION AND PROPAGATION HELO DOMAIN-CONTAINING PROTEIN"/>
    <property type="match status" value="1"/>
</dbReference>
<keyword evidence="3" id="KW-1185">Reference proteome</keyword>
<gene>
    <name evidence="2" type="ORF">B0H63DRAFT_502456</name>
</gene>
<dbReference type="Proteomes" id="UP001285441">
    <property type="component" value="Unassembled WGS sequence"/>
</dbReference>
<keyword evidence="1" id="KW-0175">Coiled coil</keyword>
<proteinExistence type="predicted"/>
<protein>
    <submittedName>
        <fullName evidence="2">Uncharacterized protein</fullName>
    </submittedName>
</protein>
<dbReference type="PANTHER" id="PTHR35186">
    <property type="entry name" value="ANK_REP_REGION DOMAIN-CONTAINING PROTEIN"/>
    <property type="match status" value="1"/>
</dbReference>
<sequence>MVRNPGHAQWQAPSLEQKLAERLDRSFESLKNTMEDIGDMTAALENGLRCFAPLQEEQEKDEELRTKSPKQAMRKLRKRIKIAFEMGQFERQIASLEKANDRLRRLRQQVNELQKPQHSTEITSKRPKIGGQLPTEFKAFGAIQRASEALYEALSIAWSTQLPCPRHSVRLFLNAKAETDVQMEIAILCPEDPTAQQAIELVKSKLIRLEVRSRTMAAHALLTPEPDVSEVRPPGENEPKKRRKVQFACFSGSGAEEDTAKQLPDLDNTGKSTPRLTSVTLLVDLQLSGHFCPELTRRSMDCSSLPHKTENCLGHLDSCLQENFRHWFYPPPDMQGFPNFSQDDLVLVEDVLKQPVYNRLSVVSQLRLAFQIASAVLKFNSTPWLNELWSVRDLAFFRQSNDLTQSLQTVHFSADLIHGGNGQTDHLMDADSPVSMTRSLIEGAQRRHGIRNTTLYSLGVAMLAIGRWEQVDPNDVEGVRELASQTCFLGPRYQELTEKILDCDFGYGKDLKKPRLKEAIYETVILELESMIASLDLAGG</sequence>